<sequence>MRPSGFQTASDPDARPSENIPHIGMQTCFYFKQHDIRRVKTLQSLPFAALAGLGGNACAQTFSGRLKNRVNRR</sequence>
<dbReference type="EMBL" id="ADBF01000231">
    <property type="protein sequence ID" value="EFE48897.1"/>
    <property type="molecule type" value="Genomic_DNA"/>
</dbReference>
<dbReference type="Proteomes" id="UP000005536">
    <property type="component" value="Unassembled WGS sequence"/>
</dbReference>
<evidence type="ECO:0000256" key="1">
    <source>
        <dbReference type="SAM" id="MobiDB-lite"/>
    </source>
</evidence>
<feature type="compositionally biased region" description="Polar residues" evidence="1">
    <location>
        <begin position="1"/>
        <end position="10"/>
    </location>
</feature>
<name>D4DTD4_NEIEG</name>
<reference evidence="2 3" key="1">
    <citation type="submission" date="2010-02" db="EMBL/GenBank/DDBJ databases">
        <authorList>
            <person name="Weinstock G."/>
            <person name="Sodergren E."/>
            <person name="Clifton S."/>
            <person name="Fulton L."/>
            <person name="Fulton B."/>
            <person name="Courtney L."/>
            <person name="Fronick C."/>
            <person name="Harrison M."/>
            <person name="Strong C."/>
            <person name="Farmer C."/>
            <person name="Delahaunty K."/>
            <person name="Markovic C."/>
            <person name="Hall O."/>
            <person name="Minx P."/>
            <person name="Tomlinson C."/>
            <person name="Mitreva M."/>
            <person name="Nelson J."/>
            <person name="Hou S."/>
            <person name="Wollam A."/>
            <person name="Pepin K.H."/>
            <person name="Johnson M."/>
            <person name="Bhonagiri V."/>
            <person name="Zhang X."/>
            <person name="Suruliraj S."/>
            <person name="Warren W."/>
            <person name="Chinwalla A."/>
            <person name="Mardis E.R."/>
            <person name="Wilson R.K."/>
        </authorList>
    </citation>
    <scope>NUCLEOTIDE SEQUENCE [LARGE SCALE GENOMIC DNA]</scope>
    <source>
        <strain evidence="2 3">ATCC 29315</strain>
    </source>
</reference>
<evidence type="ECO:0000313" key="3">
    <source>
        <dbReference type="Proteomes" id="UP000005536"/>
    </source>
</evidence>
<organism evidence="2 3">
    <name type="scientific">Neisseria elongata subsp. glycolytica ATCC 29315</name>
    <dbReference type="NCBI Taxonomy" id="546263"/>
    <lineage>
        <taxon>Bacteria</taxon>
        <taxon>Pseudomonadati</taxon>
        <taxon>Pseudomonadota</taxon>
        <taxon>Betaproteobacteria</taxon>
        <taxon>Neisseriales</taxon>
        <taxon>Neisseriaceae</taxon>
        <taxon>Neisseria</taxon>
    </lineage>
</organism>
<dbReference type="AlphaFoldDB" id="D4DTD4"/>
<accession>D4DTD4</accession>
<protein>
    <submittedName>
        <fullName evidence="2">Uncharacterized protein</fullName>
    </submittedName>
</protein>
<gene>
    <name evidence="2" type="ORF">NEIELOOT_02339</name>
</gene>
<evidence type="ECO:0000313" key="2">
    <source>
        <dbReference type="EMBL" id="EFE48897.1"/>
    </source>
</evidence>
<comment type="caution">
    <text evidence="2">The sequence shown here is derived from an EMBL/GenBank/DDBJ whole genome shotgun (WGS) entry which is preliminary data.</text>
</comment>
<feature type="region of interest" description="Disordered" evidence="1">
    <location>
        <begin position="1"/>
        <end position="21"/>
    </location>
</feature>
<proteinExistence type="predicted"/>